<evidence type="ECO:0000313" key="2">
    <source>
        <dbReference type="EMBL" id="MDX5994949.1"/>
    </source>
</evidence>
<proteinExistence type="predicted"/>
<dbReference type="RefSeq" id="WP_074681673.1">
    <property type="nucleotide sequence ID" value="NZ_CBCSET010000008.1"/>
</dbReference>
<reference evidence="2 5" key="2">
    <citation type="submission" date="2023-11" db="EMBL/GenBank/DDBJ databases">
        <title>MicrobeMod: A computational toolkit for identifying prokaryotic methylation and restriction-modification with nanopore sequencing.</title>
        <authorList>
            <person name="Crits-Christoph A."/>
            <person name="Kang S.C."/>
            <person name="Lee H."/>
            <person name="Ostrov N."/>
        </authorList>
    </citation>
    <scope>NUCLEOTIDE SEQUENCE [LARGE SCALE GENOMIC DNA]</scope>
    <source>
        <strain evidence="2 5">ATCC BAA-571</strain>
    </source>
</reference>
<dbReference type="OrthoDB" id="8526408at2"/>
<dbReference type="Proteomes" id="UP001278050">
    <property type="component" value="Unassembled WGS sequence"/>
</dbReference>
<dbReference type="Proteomes" id="UP000182413">
    <property type="component" value="Unassembled WGS sequence"/>
</dbReference>
<dbReference type="AlphaFoldDB" id="A0A1G7MJG6"/>
<protein>
    <submittedName>
        <fullName evidence="3">Uncharacterized protein</fullName>
    </submittedName>
</protein>
<dbReference type="EMBL" id="FNAE01000009">
    <property type="protein sequence ID" value="SDF61892.1"/>
    <property type="molecule type" value="Genomic_DNA"/>
</dbReference>
<gene>
    <name evidence="3" type="ORF">SAMN05216575_10970</name>
    <name evidence="2" type="ORF">SIM71_23030</name>
</gene>
<organism evidence="3 4">
    <name type="scientific">Ectopseudomonas alcaliphila</name>
    <dbReference type="NCBI Taxonomy" id="101564"/>
    <lineage>
        <taxon>Bacteria</taxon>
        <taxon>Pseudomonadati</taxon>
        <taxon>Pseudomonadota</taxon>
        <taxon>Gammaproteobacteria</taxon>
        <taxon>Pseudomonadales</taxon>
        <taxon>Pseudomonadaceae</taxon>
        <taxon>Ectopseudomonas</taxon>
    </lineage>
</organism>
<evidence type="ECO:0000256" key="1">
    <source>
        <dbReference type="SAM" id="MobiDB-lite"/>
    </source>
</evidence>
<evidence type="ECO:0000313" key="4">
    <source>
        <dbReference type="Proteomes" id="UP000182413"/>
    </source>
</evidence>
<dbReference type="EMBL" id="JAWXXP010000001">
    <property type="protein sequence ID" value="MDX5994949.1"/>
    <property type="molecule type" value="Genomic_DNA"/>
</dbReference>
<reference evidence="3 4" key="1">
    <citation type="submission" date="2016-10" db="EMBL/GenBank/DDBJ databases">
        <authorList>
            <person name="de Groot N.N."/>
        </authorList>
    </citation>
    <scope>NUCLEOTIDE SEQUENCE [LARGE SCALE GENOMIC DNA]</scope>
    <source>
        <strain evidence="3 4">JCM 10630</strain>
    </source>
</reference>
<feature type="region of interest" description="Disordered" evidence="1">
    <location>
        <begin position="151"/>
        <end position="170"/>
    </location>
</feature>
<feature type="compositionally biased region" description="Polar residues" evidence="1">
    <location>
        <begin position="153"/>
        <end position="170"/>
    </location>
</feature>
<keyword evidence="5" id="KW-1185">Reference proteome</keyword>
<evidence type="ECO:0000313" key="5">
    <source>
        <dbReference type="Proteomes" id="UP001278050"/>
    </source>
</evidence>
<evidence type="ECO:0000313" key="3">
    <source>
        <dbReference type="EMBL" id="SDF61892.1"/>
    </source>
</evidence>
<accession>A0A1G7MJG6</accession>
<name>A0A1G7MJG6_9GAMM</name>
<sequence length="170" mass="18144">MSLPRIMLGGVELVLHSGAPVETLEPLGAGSNVLRMSDGAAVKQTHWTKMQGTISGQGWMPPGLVGLDYSLPLELRSTKVEAIGGAGLVYTLTSTPRPDFAPWGLALVGRDWVPTTCSVDDGVATLTALAGATQYRACWLPVFSVFCERPSENQDSSGNTHSWQTTWQEA</sequence>